<protein>
    <submittedName>
        <fullName evidence="1">Uncharacterized protein</fullName>
    </submittedName>
</protein>
<evidence type="ECO:0000313" key="2">
    <source>
        <dbReference type="Proteomes" id="UP001218218"/>
    </source>
</evidence>
<organism evidence="1 2">
    <name type="scientific">Mycena albidolilacea</name>
    <dbReference type="NCBI Taxonomy" id="1033008"/>
    <lineage>
        <taxon>Eukaryota</taxon>
        <taxon>Fungi</taxon>
        <taxon>Dikarya</taxon>
        <taxon>Basidiomycota</taxon>
        <taxon>Agaricomycotina</taxon>
        <taxon>Agaricomycetes</taxon>
        <taxon>Agaricomycetidae</taxon>
        <taxon>Agaricales</taxon>
        <taxon>Marasmiineae</taxon>
        <taxon>Mycenaceae</taxon>
        <taxon>Mycena</taxon>
    </lineage>
</organism>
<accession>A0AAD6Z5T7</accession>
<proteinExistence type="predicted"/>
<comment type="caution">
    <text evidence="1">The sequence shown here is derived from an EMBL/GenBank/DDBJ whole genome shotgun (WGS) entry which is preliminary data.</text>
</comment>
<reference evidence="1" key="1">
    <citation type="submission" date="2023-03" db="EMBL/GenBank/DDBJ databases">
        <title>Massive genome expansion in bonnet fungi (Mycena s.s.) driven by repeated elements and novel gene families across ecological guilds.</title>
        <authorList>
            <consortium name="Lawrence Berkeley National Laboratory"/>
            <person name="Harder C.B."/>
            <person name="Miyauchi S."/>
            <person name="Viragh M."/>
            <person name="Kuo A."/>
            <person name="Thoen E."/>
            <person name="Andreopoulos B."/>
            <person name="Lu D."/>
            <person name="Skrede I."/>
            <person name="Drula E."/>
            <person name="Henrissat B."/>
            <person name="Morin E."/>
            <person name="Kohler A."/>
            <person name="Barry K."/>
            <person name="LaButti K."/>
            <person name="Morin E."/>
            <person name="Salamov A."/>
            <person name="Lipzen A."/>
            <person name="Mereny Z."/>
            <person name="Hegedus B."/>
            <person name="Baldrian P."/>
            <person name="Stursova M."/>
            <person name="Weitz H."/>
            <person name="Taylor A."/>
            <person name="Grigoriev I.V."/>
            <person name="Nagy L.G."/>
            <person name="Martin F."/>
            <person name="Kauserud H."/>
        </authorList>
    </citation>
    <scope>NUCLEOTIDE SEQUENCE</scope>
    <source>
        <strain evidence="1">CBHHK002</strain>
    </source>
</reference>
<dbReference type="Proteomes" id="UP001218218">
    <property type="component" value="Unassembled WGS sequence"/>
</dbReference>
<sequence length="70" mass="7573">MGVPHWELGFCTQAGGVCHDHGPTTITLGHDNNKAEDEASTTDVAGHEFGWDNHTGNCQVLEDPMLMTTH</sequence>
<name>A0AAD6Z5T7_9AGAR</name>
<dbReference type="EMBL" id="JARIHO010000085">
    <property type="protein sequence ID" value="KAJ7308595.1"/>
    <property type="molecule type" value="Genomic_DNA"/>
</dbReference>
<dbReference type="AlphaFoldDB" id="A0AAD6Z5T7"/>
<gene>
    <name evidence="1" type="ORF">DFH08DRAFT_1088489</name>
</gene>
<evidence type="ECO:0000313" key="1">
    <source>
        <dbReference type="EMBL" id="KAJ7308595.1"/>
    </source>
</evidence>
<keyword evidence="2" id="KW-1185">Reference proteome</keyword>